<evidence type="ECO:0000256" key="1">
    <source>
        <dbReference type="SAM" id="Phobius"/>
    </source>
</evidence>
<dbReference type="EMBL" id="LNNH01000038">
    <property type="protein sequence ID" value="KWW15942.1"/>
    <property type="molecule type" value="Genomic_DNA"/>
</dbReference>
<proteinExistence type="predicted"/>
<keyword evidence="3" id="KW-1185">Reference proteome</keyword>
<evidence type="ECO:0008006" key="4">
    <source>
        <dbReference type="Google" id="ProtNLM"/>
    </source>
</evidence>
<evidence type="ECO:0000313" key="2">
    <source>
        <dbReference type="EMBL" id="KWW15942.1"/>
    </source>
</evidence>
<protein>
    <recommendedName>
        <fullName evidence="4">ABC-2 family transporter protein</fullName>
    </recommendedName>
</protein>
<organism evidence="2 3">
    <name type="scientific">Peribacillus simplex</name>
    <dbReference type="NCBI Taxonomy" id="1478"/>
    <lineage>
        <taxon>Bacteria</taxon>
        <taxon>Bacillati</taxon>
        <taxon>Bacillota</taxon>
        <taxon>Bacilli</taxon>
        <taxon>Bacillales</taxon>
        <taxon>Bacillaceae</taxon>
        <taxon>Peribacillus</taxon>
    </lineage>
</organism>
<evidence type="ECO:0000313" key="3">
    <source>
        <dbReference type="Proteomes" id="UP000064189"/>
    </source>
</evidence>
<name>A0A109MUZ3_9BACI</name>
<keyword evidence="1" id="KW-0812">Transmembrane</keyword>
<keyword evidence="1" id="KW-1133">Transmembrane helix</keyword>
<sequence>MAIKNYPILLLTVMITSISLAFINYIQGYQHIIIYMNDYNESLPAEAILDRIFVNKAFNQIEHMEGNSVLHFISPYTFYAASIFWGSISFLMIKKAYHPFVFSRINLQREALRIIRGRYILPVTLFVFIYVSSIFTFVFVHGALEFEYPASIIRQFLFFGIASILISLGLSSILFYLYLKFQETMALLTVFILISVLFIMDLQLKTFSIVFISGDAYFVGGMIAGICLMILSHFLLRNLKYKIA</sequence>
<feature type="transmembrane region" description="Helical" evidence="1">
    <location>
        <begin position="156"/>
        <end position="179"/>
    </location>
</feature>
<gene>
    <name evidence="2" type="ORF">AS888_07830</name>
</gene>
<dbReference type="AlphaFoldDB" id="A0A109MUZ3"/>
<comment type="caution">
    <text evidence="2">The sequence shown here is derived from an EMBL/GenBank/DDBJ whole genome shotgun (WGS) entry which is preliminary data.</text>
</comment>
<feature type="transmembrane region" description="Helical" evidence="1">
    <location>
        <begin position="186"/>
        <end position="204"/>
    </location>
</feature>
<reference evidence="2 3" key="1">
    <citation type="submission" date="2015-11" db="EMBL/GenBank/DDBJ databases">
        <title>Genome Sequence of Bacillus simplex strain VanAntwerpen2.</title>
        <authorList>
            <person name="Couger M.B."/>
        </authorList>
    </citation>
    <scope>NUCLEOTIDE SEQUENCE [LARGE SCALE GENOMIC DNA]</scope>
    <source>
        <strain evidence="2 3">VanAntwerpen02</strain>
    </source>
</reference>
<feature type="transmembrane region" description="Helical" evidence="1">
    <location>
        <begin position="216"/>
        <end position="236"/>
    </location>
</feature>
<keyword evidence="1" id="KW-0472">Membrane</keyword>
<dbReference type="Proteomes" id="UP000064189">
    <property type="component" value="Unassembled WGS sequence"/>
</dbReference>
<feature type="transmembrane region" description="Helical" evidence="1">
    <location>
        <begin position="7"/>
        <end position="26"/>
    </location>
</feature>
<accession>A0A109MUZ3</accession>
<feature type="transmembrane region" description="Helical" evidence="1">
    <location>
        <begin position="118"/>
        <end position="144"/>
    </location>
</feature>
<feature type="transmembrane region" description="Helical" evidence="1">
    <location>
        <begin position="76"/>
        <end position="97"/>
    </location>
</feature>